<comment type="caution">
    <text evidence="4">The sequence shown here is derived from an EMBL/GenBank/DDBJ whole genome shotgun (WGS) entry which is preliminary data.</text>
</comment>
<dbReference type="PANTHER" id="PTHR45642">
    <property type="entry name" value="GDSL ESTERASE/LIPASE EXL3"/>
    <property type="match status" value="1"/>
</dbReference>
<proteinExistence type="inferred from homology"/>
<dbReference type="SUPFAM" id="SSF52266">
    <property type="entry name" value="SGNH hydrolase"/>
    <property type="match status" value="1"/>
</dbReference>
<sequence length="373" mass="40442">MDKKKLIAIFHCFSLLFTLPIISITTASSPPSPSIPAVFAFGDSTIDPGNNNGLTGLSAIFTANHPPYGKDLPTQKPTGRFSNGKLVTDFLVSNFGIKEFLPPYLDPTLSEADLASGVSFASAGAGIENGTNTAFRGVVSTARQLEYFDEAMQRIERYVGKDRCEELVRDSLFVFSTGFNDVLYNQALGLLFNNQIFHDSSSSSNDASKYQGILVQTLGSYIQVRARKFGVAGLAPVGCLPLVVTAGSILAPSLKHILERVCVEPLNLYSQAYNTKLQAFLIALQHSLPASKIAYFNAYDPLLDMVNNPFNYGFEESVRGCCGTGLLEVGPFCVSGMTTCVDPSKYVFWDSAHPTQAAYMILANQFSQVVLNI</sequence>
<evidence type="ECO:0000256" key="1">
    <source>
        <dbReference type="ARBA" id="ARBA00008668"/>
    </source>
</evidence>
<dbReference type="Gene3D" id="3.40.50.1110">
    <property type="entry name" value="SGNH hydrolase"/>
    <property type="match status" value="1"/>
</dbReference>
<evidence type="ECO:0000313" key="4">
    <source>
        <dbReference type="EMBL" id="KAF4380104.1"/>
    </source>
</evidence>
<dbReference type="AlphaFoldDB" id="A0A7J6GAZ2"/>
<evidence type="ECO:0000313" key="5">
    <source>
        <dbReference type="Proteomes" id="UP000525078"/>
    </source>
</evidence>
<dbReference type="Pfam" id="PF00657">
    <property type="entry name" value="Lipase_GDSL"/>
    <property type="match status" value="1"/>
</dbReference>
<protein>
    <recommendedName>
        <fullName evidence="6">GDSL esterase/lipase</fullName>
    </recommendedName>
</protein>
<accession>A0A7J6GAZ2</accession>
<organism evidence="4 5">
    <name type="scientific">Cannabis sativa</name>
    <name type="common">Hemp</name>
    <name type="synonym">Marijuana</name>
    <dbReference type="NCBI Taxonomy" id="3483"/>
    <lineage>
        <taxon>Eukaryota</taxon>
        <taxon>Viridiplantae</taxon>
        <taxon>Streptophyta</taxon>
        <taxon>Embryophyta</taxon>
        <taxon>Tracheophyta</taxon>
        <taxon>Spermatophyta</taxon>
        <taxon>Magnoliopsida</taxon>
        <taxon>eudicotyledons</taxon>
        <taxon>Gunneridae</taxon>
        <taxon>Pentapetalae</taxon>
        <taxon>rosids</taxon>
        <taxon>fabids</taxon>
        <taxon>Rosales</taxon>
        <taxon>Cannabaceae</taxon>
        <taxon>Cannabis</taxon>
    </lineage>
</organism>
<dbReference type="Proteomes" id="UP000525078">
    <property type="component" value="Unassembled WGS sequence"/>
</dbReference>
<dbReference type="EMBL" id="JAATIP010000066">
    <property type="protein sequence ID" value="KAF4380104.1"/>
    <property type="molecule type" value="Genomic_DNA"/>
</dbReference>
<dbReference type="CDD" id="cd01837">
    <property type="entry name" value="SGNH_plant_lipase_like"/>
    <property type="match status" value="1"/>
</dbReference>
<evidence type="ECO:0000256" key="2">
    <source>
        <dbReference type="ARBA" id="ARBA00022729"/>
    </source>
</evidence>
<gene>
    <name evidence="4" type="ORF">F8388_018228</name>
</gene>
<evidence type="ECO:0008006" key="6">
    <source>
        <dbReference type="Google" id="ProtNLM"/>
    </source>
</evidence>
<reference evidence="4 5" key="1">
    <citation type="journal article" date="2020" name="bioRxiv">
        <title>Sequence and annotation of 42 cannabis genomes reveals extensive copy number variation in cannabinoid synthesis and pathogen resistance genes.</title>
        <authorList>
            <person name="Mckernan K.J."/>
            <person name="Helbert Y."/>
            <person name="Kane L.T."/>
            <person name="Ebling H."/>
            <person name="Zhang L."/>
            <person name="Liu B."/>
            <person name="Eaton Z."/>
            <person name="Mclaughlin S."/>
            <person name="Kingan S."/>
            <person name="Baybayan P."/>
            <person name="Concepcion G."/>
            <person name="Jordan M."/>
            <person name="Riva A."/>
            <person name="Barbazuk W."/>
            <person name="Harkins T."/>
        </authorList>
    </citation>
    <scope>NUCLEOTIDE SEQUENCE [LARGE SCALE GENOMIC DNA]</scope>
    <source>
        <strain evidence="5">cv. Jamaican Lion 4</strain>
        <tissue evidence="4">Leaf</tissue>
    </source>
</reference>
<feature type="signal peptide" evidence="3">
    <location>
        <begin position="1"/>
        <end position="27"/>
    </location>
</feature>
<name>A0A7J6GAZ2_CANSA</name>
<comment type="similarity">
    <text evidence="1">Belongs to the 'GDSL' lipolytic enzyme family.</text>
</comment>
<dbReference type="GO" id="GO:0016788">
    <property type="term" value="F:hydrolase activity, acting on ester bonds"/>
    <property type="evidence" value="ECO:0007669"/>
    <property type="project" value="InterPro"/>
</dbReference>
<dbReference type="InterPro" id="IPR035669">
    <property type="entry name" value="SGNH_plant_lipase-like"/>
</dbReference>
<dbReference type="InterPro" id="IPR001087">
    <property type="entry name" value="GDSL"/>
</dbReference>
<dbReference type="InterPro" id="IPR036514">
    <property type="entry name" value="SGNH_hydro_sf"/>
</dbReference>
<keyword evidence="2 3" id="KW-0732">Signal</keyword>
<dbReference type="InterPro" id="IPR050592">
    <property type="entry name" value="GDSL_lipolytic_enzyme"/>
</dbReference>
<evidence type="ECO:0000256" key="3">
    <source>
        <dbReference type="SAM" id="SignalP"/>
    </source>
</evidence>
<feature type="chain" id="PRO_5029709878" description="GDSL esterase/lipase" evidence="3">
    <location>
        <begin position="28"/>
        <end position="373"/>
    </location>
</feature>
<dbReference type="PANTHER" id="PTHR45642:SF139">
    <property type="entry name" value="SGNH HYDROLASE-TYPE ESTERASE DOMAIN-CONTAINING PROTEIN"/>
    <property type="match status" value="1"/>
</dbReference>